<dbReference type="STRING" id="22663.A0A2I0I2U3"/>
<proteinExistence type="inferred from homology"/>
<organism evidence="5 6">
    <name type="scientific">Punica granatum</name>
    <name type="common">Pomegranate</name>
    <dbReference type="NCBI Taxonomy" id="22663"/>
    <lineage>
        <taxon>Eukaryota</taxon>
        <taxon>Viridiplantae</taxon>
        <taxon>Streptophyta</taxon>
        <taxon>Embryophyta</taxon>
        <taxon>Tracheophyta</taxon>
        <taxon>Spermatophyta</taxon>
        <taxon>Magnoliopsida</taxon>
        <taxon>eudicotyledons</taxon>
        <taxon>Gunneridae</taxon>
        <taxon>Pentapetalae</taxon>
        <taxon>rosids</taxon>
        <taxon>malvids</taxon>
        <taxon>Myrtales</taxon>
        <taxon>Lythraceae</taxon>
        <taxon>Punica</taxon>
    </lineage>
</organism>
<evidence type="ECO:0000256" key="3">
    <source>
        <dbReference type="ARBA" id="ARBA00023295"/>
    </source>
</evidence>
<dbReference type="InterPro" id="IPR012334">
    <property type="entry name" value="Pectin_lyas_fold"/>
</dbReference>
<evidence type="ECO:0000313" key="5">
    <source>
        <dbReference type="EMBL" id="PKI38291.1"/>
    </source>
</evidence>
<evidence type="ECO:0008006" key="7">
    <source>
        <dbReference type="Google" id="ProtNLM"/>
    </source>
</evidence>
<keyword evidence="3 4" id="KW-0326">Glycosidase</keyword>
<dbReference type="EMBL" id="PGOL01004155">
    <property type="protein sequence ID" value="PKI38291.1"/>
    <property type="molecule type" value="Genomic_DNA"/>
</dbReference>
<dbReference type="SUPFAM" id="SSF51126">
    <property type="entry name" value="Pectin lyase-like"/>
    <property type="match status" value="1"/>
</dbReference>
<dbReference type="InterPro" id="IPR051801">
    <property type="entry name" value="GH28_Enzymes"/>
</dbReference>
<dbReference type="Gene3D" id="2.160.20.10">
    <property type="entry name" value="Single-stranded right-handed beta-helix, Pectin lyase-like"/>
    <property type="match status" value="1"/>
</dbReference>
<reference evidence="5 6" key="1">
    <citation type="submission" date="2017-11" db="EMBL/GenBank/DDBJ databases">
        <title>De-novo sequencing of pomegranate (Punica granatum L.) genome.</title>
        <authorList>
            <person name="Akparov Z."/>
            <person name="Amiraslanov A."/>
            <person name="Hajiyeva S."/>
            <person name="Abbasov M."/>
            <person name="Kaur K."/>
            <person name="Hamwieh A."/>
            <person name="Solovyev V."/>
            <person name="Salamov A."/>
            <person name="Braich B."/>
            <person name="Kosarev P."/>
            <person name="Mahmoud A."/>
            <person name="Hajiyev E."/>
            <person name="Babayeva S."/>
            <person name="Izzatullayeva V."/>
            <person name="Mammadov A."/>
            <person name="Mammadov A."/>
            <person name="Sharifova S."/>
            <person name="Ojaghi J."/>
            <person name="Eynullazada K."/>
            <person name="Bayramov B."/>
            <person name="Abdulazimova A."/>
            <person name="Shahmuradov I."/>
        </authorList>
    </citation>
    <scope>NUCLEOTIDE SEQUENCE [LARGE SCALE GENOMIC DNA]</scope>
    <source>
        <strain evidence="6">cv. AG2017</strain>
        <tissue evidence="5">Leaf</tissue>
    </source>
</reference>
<keyword evidence="6" id="KW-1185">Reference proteome</keyword>
<dbReference type="GO" id="GO:0004650">
    <property type="term" value="F:polygalacturonase activity"/>
    <property type="evidence" value="ECO:0007669"/>
    <property type="project" value="InterPro"/>
</dbReference>
<evidence type="ECO:0000313" key="6">
    <source>
        <dbReference type="Proteomes" id="UP000233551"/>
    </source>
</evidence>
<dbReference type="SMART" id="SM00710">
    <property type="entry name" value="PbH1"/>
    <property type="match status" value="3"/>
</dbReference>
<keyword evidence="2 4" id="KW-0378">Hydrolase</keyword>
<evidence type="ECO:0000256" key="2">
    <source>
        <dbReference type="ARBA" id="ARBA00022801"/>
    </source>
</evidence>
<evidence type="ECO:0000256" key="1">
    <source>
        <dbReference type="ARBA" id="ARBA00008834"/>
    </source>
</evidence>
<dbReference type="PANTHER" id="PTHR31339">
    <property type="entry name" value="PECTIN LYASE-RELATED"/>
    <property type="match status" value="1"/>
</dbReference>
<dbReference type="InterPro" id="IPR011050">
    <property type="entry name" value="Pectin_lyase_fold/virulence"/>
</dbReference>
<dbReference type="InterPro" id="IPR000743">
    <property type="entry name" value="Glyco_hydro_28"/>
</dbReference>
<dbReference type="Pfam" id="PF00295">
    <property type="entry name" value="Glyco_hydro_28"/>
    <property type="match status" value="1"/>
</dbReference>
<dbReference type="InterPro" id="IPR006626">
    <property type="entry name" value="PbH1"/>
</dbReference>
<comment type="similarity">
    <text evidence="1 4">Belongs to the glycosyl hydrolase 28 family.</text>
</comment>
<comment type="caution">
    <text evidence="5">The sequence shown here is derived from an EMBL/GenBank/DDBJ whole genome shotgun (WGS) entry which is preliminary data.</text>
</comment>
<name>A0A2I0I2U3_PUNGR</name>
<accession>A0A2I0I2U3</accession>
<dbReference type="PANTHER" id="PTHR31339:SF50">
    <property type="entry name" value="PECTIN LYASE-LIKE SUPERFAMILY PROTEIN"/>
    <property type="match status" value="1"/>
</dbReference>
<evidence type="ECO:0000256" key="4">
    <source>
        <dbReference type="RuleBase" id="RU361169"/>
    </source>
</evidence>
<dbReference type="GO" id="GO:0005975">
    <property type="term" value="P:carbohydrate metabolic process"/>
    <property type="evidence" value="ECO:0007669"/>
    <property type="project" value="InterPro"/>
</dbReference>
<dbReference type="AlphaFoldDB" id="A0A2I0I2U3"/>
<dbReference type="Proteomes" id="UP000233551">
    <property type="component" value="Unassembled WGS sequence"/>
</dbReference>
<gene>
    <name evidence="5" type="ORF">CRG98_041338</name>
</gene>
<protein>
    <recommendedName>
        <fullName evidence="7">Polygalacturonase</fullName>
    </recommendedName>
</protein>
<sequence length="356" mass="38989">MNEWPVLKPLPSYGRGRDAAAGRYQSLIFGTNLADVVVTGNNGTIDGQGAFWWQKFHGGKLKYTRPYLVEFMYSDTIQISNLTLLNSPSWNVHPVYSSNVLVQGITILAPVKSPNTDGINPDSCTNVKIEDCYIVSGDDCVAVKSGWDEYGISYGMPTQQLIIRRLTCISPYSATIALGSEMSGGIRDVRAEDITAINTESGIRIKTAVGRGAYVKDIYVKRMVMHTMKWAFKMDGDYKSHPDSHYDPNALPVIQNINYRDMVAENVSVAARFNGISGDPFSGICIANVTLGMAAKSKKYPWTCTDVQGMTSGVSPRPCEALPDQGPEKINACDFPEESLPIDELEKVAQVSGSFL</sequence>